<proteinExistence type="inferred from homology"/>
<evidence type="ECO:0000256" key="1">
    <source>
        <dbReference type="ARBA" id="ARBA00008987"/>
    </source>
</evidence>
<dbReference type="RefSeq" id="WP_132420001.1">
    <property type="nucleotide sequence ID" value="NZ_SKFG01000031.1"/>
</dbReference>
<keyword evidence="4 7" id="KW-1015">Disulfide bond</keyword>
<dbReference type="GO" id="GO:0015035">
    <property type="term" value="F:protein-disulfide reductase activity"/>
    <property type="evidence" value="ECO:0007669"/>
    <property type="project" value="InterPro"/>
</dbReference>
<feature type="disulfide bond" description="Redox-active" evidence="7">
    <location>
        <begin position="29"/>
        <end position="32"/>
    </location>
</feature>
<dbReference type="PIRSF" id="PIRSF000077">
    <property type="entry name" value="Thioredoxin"/>
    <property type="match status" value="1"/>
</dbReference>
<keyword evidence="10" id="KW-1185">Reference proteome</keyword>
<evidence type="ECO:0000313" key="9">
    <source>
        <dbReference type="EMBL" id="TCZ73554.1"/>
    </source>
</evidence>
<evidence type="ECO:0000256" key="5">
    <source>
        <dbReference type="ARBA" id="ARBA00023284"/>
    </source>
</evidence>
<evidence type="ECO:0000256" key="6">
    <source>
        <dbReference type="PIRNR" id="PIRNR000077"/>
    </source>
</evidence>
<dbReference type="EMBL" id="SKFG01000031">
    <property type="protein sequence ID" value="TCZ73554.1"/>
    <property type="molecule type" value="Genomic_DNA"/>
</dbReference>
<dbReference type="InterPro" id="IPR036249">
    <property type="entry name" value="Thioredoxin-like_sf"/>
</dbReference>
<feature type="domain" description="Thioredoxin" evidence="8">
    <location>
        <begin position="1"/>
        <end position="105"/>
    </location>
</feature>
<keyword evidence="2" id="KW-0813">Transport</keyword>
<dbReference type="OrthoDB" id="2616284at2"/>
<dbReference type="Pfam" id="PF00085">
    <property type="entry name" value="Thioredoxin"/>
    <property type="match status" value="1"/>
</dbReference>
<dbReference type="SUPFAM" id="SSF52833">
    <property type="entry name" value="Thioredoxin-like"/>
    <property type="match status" value="1"/>
</dbReference>
<dbReference type="AlphaFoldDB" id="A0A4R4E223"/>
<gene>
    <name evidence="9" type="ORF">E0485_20825</name>
</gene>
<evidence type="ECO:0000256" key="4">
    <source>
        <dbReference type="ARBA" id="ARBA00023157"/>
    </source>
</evidence>
<dbReference type="GO" id="GO:0005829">
    <property type="term" value="C:cytosol"/>
    <property type="evidence" value="ECO:0007669"/>
    <property type="project" value="TreeGrafter"/>
</dbReference>
<dbReference type="PROSITE" id="PS51352">
    <property type="entry name" value="THIOREDOXIN_2"/>
    <property type="match status" value="1"/>
</dbReference>
<organism evidence="9 10">
    <name type="scientific">Paenibacillus albiflavus</name>
    <dbReference type="NCBI Taxonomy" id="2545760"/>
    <lineage>
        <taxon>Bacteria</taxon>
        <taxon>Bacillati</taxon>
        <taxon>Bacillota</taxon>
        <taxon>Bacilli</taxon>
        <taxon>Bacillales</taxon>
        <taxon>Paenibacillaceae</taxon>
        <taxon>Paenibacillus</taxon>
    </lineage>
</organism>
<dbReference type="PANTHER" id="PTHR45663">
    <property type="entry name" value="GEO12009P1"/>
    <property type="match status" value="1"/>
</dbReference>
<keyword evidence="3" id="KW-0249">Electron transport</keyword>
<reference evidence="9 10" key="1">
    <citation type="submission" date="2019-03" db="EMBL/GenBank/DDBJ databases">
        <authorList>
            <person name="Kim M.K.M."/>
        </authorList>
    </citation>
    <scope>NUCLEOTIDE SEQUENCE [LARGE SCALE GENOMIC DNA]</scope>
    <source>
        <strain evidence="9 10">18JY21-1</strain>
    </source>
</reference>
<protein>
    <recommendedName>
        <fullName evidence="6">Thioredoxin</fullName>
    </recommendedName>
</protein>
<evidence type="ECO:0000256" key="2">
    <source>
        <dbReference type="ARBA" id="ARBA00022448"/>
    </source>
</evidence>
<dbReference type="PANTHER" id="PTHR45663:SF11">
    <property type="entry name" value="GEO12009P1"/>
    <property type="match status" value="1"/>
</dbReference>
<dbReference type="InterPro" id="IPR013766">
    <property type="entry name" value="Thioredoxin_domain"/>
</dbReference>
<dbReference type="GO" id="GO:0045454">
    <property type="term" value="P:cell redox homeostasis"/>
    <property type="evidence" value="ECO:0007669"/>
    <property type="project" value="TreeGrafter"/>
</dbReference>
<comment type="similarity">
    <text evidence="1 6">Belongs to the thioredoxin family.</text>
</comment>
<evidence type="ECO:0000259" key="8">
    <source>
        <dbReference type="PROSITE" id="PS51352"/>
    </source>
</evidence>
<evidence type="ECO:0000256" key="3">
    <source>
        <dbReference type="ARBA" id="ARBA00022982"/>
    </source>
</evidence>
<keyword evidence="5 7" id="KW-0676">Redox-active center</keyword>
<sequence>MTTITLNKHSFNEQINHGVALVNFYTPSCDACQKQMPIVDELATEIGRKAMIAHLNMDDEAELAAEFKVTSAPTILLFKDGYVIEKLMGLQSKDLLKQKVDQILQIARSCAK</sequence>
<evidence type="ECO:0000256" key="7">
    <source>
        <dbReference type="PIRSR" id="PIRSR000077-4"/>
    </source>
</evidence>
<accession>A0A4R4E223</accession>
<dbReference type="Proteomes" id="UP000295418">
    <property type="component" value="Unassembled WGS sequence"/>
</dbReference>
<name>A0A4R4E223_9BACL</name>
<dbReference type="CDD" id="cd02947">
    <property type="entry name" value="TRX_family"/>
    <property type="match status" value="1"/>
</dbReference>
<evidence type="ECO:0000313" key="10">
    <source>
        <dbReference type="Proteomes" id="UP000295418"/>
    </source>
</evidence>
<comment type="caution">
    <text evidence="9">The sequence shown here is derived from an EMBL/GenBank/DDBJ whole genome shotgun (WGS) entry which is preliminary data.</text>
</comment>
<dbReference type="Gene3D" id="3.40.30.10">
    <property type="entry name" value="Glutaredoxin"/>
    <property type="match status" value="1"/>
</dbReference>
<dbReference type="InterPro" id="IPR005746">
    <property type="entry name" value="Thioredoxin"/>
</dbReference>